<feature type="transmembrane region" description="Helical" evidence="1">
    <location>
        <begin position="55"/>
        <end position="80"/>
    </location>
</feature>
<dbReference type="Pfam" id="PF07098">
    <property type="entry name" value="DUF1360"/>
    <property type="match status" value="1"/>
</dbReference>
<keyword evidence="1" id="KW-0812">Transmembrane</keyword>
<organism evidence="2 3">
    <name type="scientific">Gordonia phage GTE6</name>
    <dbReference type="NCBI Taxonomy" id="1647474"/>
    <lineage>
        <taxon>Viruses</taxon>
        <taxon>Duplodnaviria</taxon>
        <taxon>Heunggongvirae</taxon>
        <taxon>Uroviricota</taxon>
        <taxon>Caudoviricetes</taxon>
        <taxon>Stackebrandtviridae</taxon>
        <taxon>Schenleyvirinae</taxon>
        <taxon>Dexdertvirus</taxon>
        <taxon>Dexdertvirus GTE6</taxon>
    </lineage>
</organism>
<proteinExistence type="predicted"/>
<dbReference type="GeneID" id="26516797"/>
<dbReference type="OrthoDB" id="20890at10239"/>
<evidence type="ECO:0000313" key="2">
    <source>
        <dbReference type="EMBL" id="AKI28655.1"/>
    </source>
</evidence>
<feature type="transmembrane region" description="Helical" evidence="1">
    <location>
        <begin position="87"/>
        <end position="107"/>
    </location>
</feature>
<gene>
    <name evidence="2" type="ORF">GTE6_13</name>
</gene>
<dbReference type="InterPro" id="IPR010773">
    <property type="entry name" value="Mycophage_PG1_Gp7"/>
</dbReference>
<keyword evidence="1" id="KW-1133">Transmembrane helix</keyword>
<dbReference type="RefSeq" id="YP_009188381.1">
    <property type="nucleotide sequence ID" value="NC_028665.1"/>
</dbReference>
<protein>
    <recommendedName>
        <fullName evidence="4">DUF1360 domain-containing protein</fullName>
    </recommendedName>
</protein>
<evidence type="ECO:0000313" key="3">
    <source>
        <dbReference type="Proteomes" id="UP000202434"/>
    </source>
</evidence>
<dbReference type="Proteomes" id="UP000202434">
    <property type="component" value="Segment"/>
</dbReference>
<sequence length="112" mass="12433">MPHTLDPLTMIMTILFVARVTRLIVADQILSPIRDRIVGPSLARVVSGERDQLGWFSYLITCAWCTSVWVAAGTLTAAYWWADTRWWFIMVTAGAASYVTGVAAAWLDPADD</sequence>
<accession>A0A0K0MWZ3</accession>
<evidence type="ECO:0008006" key="4">
    <source>
        <dbReference type="Google" id="ProtNLM"/>
    </source>
</evidence>
<reference evidence="2 3" key="1">
    <citation type="journal article" date="2015" name="PLoS ONE">
        <title>Lysis to Kill: Evaluation of the Lytic Abilities, and Genomics of Nine Bacteriophages Infective for Gordonia spp. and Their Potential Use in Activated Sludge Foam Biocontrol.</title>
        <authorList>
            <person name="Dyson Z.A."/>
            <person name="Tucci J."/>
            <person name="Seviour R.J."/>
            <person name="Petrovski S."/>
        </authorList>
    </citation>
    <scope>NUCLEOTIDE SEQUENCE [LARGE SCALE GENOMIC DNA]</scope>
</reference>
<dbReference type="EMBL" id="KR053200">
    <property type="protein sequence ID" value="AKI28655.1"/>
    <property type="molecule type" value="Genomic_DNA"/>
</dbReference>
<keyword evidence="3" id="KW-1185">Reference proteome</keyword>
<name>A0A0K0MWZ3_9CAUD</name>
<dbReference type="KEGG" id="vg:26516797"/>
<keyword evidence="1" id="KW-0472">Membrane</keyword>
<evidence type="ECO:0000256" key="1">
    <source>
        <dbReference type="SAM" id="Phobius"/>
    </source>
</evidence>